<reference evidence="5" key="1">
    <citation type="submission" date="2023-06" db="EMBL/GenBank/DDBJ databases">
        <title>Identification and characterization of horizontal gene transfer across gut microbiota members of farm animals based on homology search.</title>
        <authorList>
            <person name="Zeman M."/>
            <person name="Kubasova T."/>
            <person name="Jahodarova E."/>
            <person name="Nykrynova M."/>
            <person name="Rychlik I."/>
        </authorList>
    </citation>
    <scope>NUCLEOTIDE SEQUENCE [LARGE SCALE GENOMIC DNA]</scope>
    <source>
        <strain evidence="5">ET341</strain>
    </source>
</reference>
<dbReference type="SUPFAM" id="SSF53067">
    <property type="entry name" value="Actin-like ATPase domain"/>
    <property type="match status" value="1"/>
</dbReference>
<name>A0ABT7UFJ3_9FIRM</name>
<gene>
    <name evidence="4" type="ORF">QUV98_01045</name>
</gene>
<comment type="caution">
    <text evidence="4">The sequence shown here is derived from an EMBL/GenBank/DDBJ whole genome shotgun (WGS) entry which is preliminary data.</text>
</comment>
<evidence type="ECO:0000256" key="2">
    <source>
        <dbReference type="ARBA" id="ARBA00006479"/>
    </source>
</evidence>
<dbReference type="Proteomes" id="UP001529275">
    <property type="component" value="Unassembled WGS sequence"/>
</dbReference>
<dbReference type="InterPro" id="IPR043129">
    <property type="entry name" value="ATPase_NBD"/>
</dbReference>
<protein>
    <submittedName>
        <fullName evidence="4">ROK family protein</fullName>
    </submittedName>
</protein>
<dbReference type="Gene3D" id="3.30.420.40">
    <property type="match status" value="2"/>
</dbReference>
<dbReference type="Gene3D" id="1.10.10.10">
    <property type="entry name" value="Winged helix-like DNA-binding domain superfamily/Winged helix DNA-binding domain"/>
    <property type="match status" value="1"/>
</dbReference>
<dbReference type="InterPro" id="IPR036388">
    <property type="entry name" value="WH-like_DNA-bd_sf"/>
</dbReference>
<dbReference type="SUPFAM" id="SSF46785">
    <property type="entry name" value="Winged helix' DNA-binding domain"/>
    <property type="match status" value="1"/>
</dbReference>
<dbReference type="RefSeq" id="WP_289527073.1">
    <property type="nucleotide sequence ID" value="NZ_JAUDCK010000002.1"/>
</dbReference>
<comment type="function">
    <text evidence="1">Transcriptional repressor of xylose-utilizing enzymes.</text>
</comment>
<keyword evidence="3" id="KW-0859">Xylose metabolism</keyword>
<evidence type="ECO:0000256" key="1">
    <source>
        <dbReference type="ARBA" id="ARBA00002486"/>
    </source>
</evidence>
<comment type="similarity">
    <text evidence="2">Belongs to the ROK (NagC/XylR) family.</text>
</comment>
<dbReference type="EMBL" id="JAUDCK010000002">
    <property type="protein sequence ID" value="MDM8194906.1"/>
    <property type="molecule type" value="Genomic_DNA"/>
</dbReference>
<sequence>MSKVKDLKYMNIQKVRQCFYDGNIWTKTQLSDVTQLSLSSMTNILQELLKNQEIFFIGENASTGGRKSKQYVLNKDYRHILKMILKRQINGYEFICQNVNLFNQVISSQTVSSLYGQVDELILLMKKFLSADSSITMICLSIPGVCHDGYIDVCDFELFENVNLLEMIRDFYKNQIILENDVNIASIGFYHQYPKCQHLAFVYQPAVQYIGCGMIINGKLYNGFTHFAGELRYLPFYTSEQQNQMLETQPKELLEKQLSTLCCVFNPEMIGICSDVIDCLDDFHLNTIPFKHRPRMIHVKNMGSLIEDGLYQMSIQKILEEEKNDDKELY</sequence>
<dbReference type="Pfam" id="PF00480">
    <property type="entry name" value="ROK"/>
    <property type="match status" value="1"/>
</dbReference>
<evidence type="ECO:0000313" key="5">
    <source>
        <dbReference type="Proteomes" id="UP001529275"/>
    </source>
</evidence>
<evidence type="ECO:0000313" key="4">
    <source>
        <dbReference type="EMBL" id="MDM8194906.1"/>
    </source>
</evidence>
<organism evidence="4 5">
    <name type="scientific">Massilimicrobiota timonensis</name>
    <dbReference type="NCBI Taxonomy" id="1776392"/>
    <lineage>
        <taxon>Bacteria</taxon>
        <taxon>Bacillati</taxon>
        <taxon>Bacillota</taxon>
        <taxon>Erysipelotrichia</taxon>
        <taxon>Erysipelotrichales</taxon>
        <taxon>Erysipelotrichaceae</taxon>
        <taxon>Massilimicrobiota</taxon>
    </lineage>
</organism>
<reference evidence="4 5" key="2">
    <citation type="submission" date="2023-06" db="EMBL/GenBank/DDBJ databases">
        <authorList>
            <person name="Zeman M."/>
            <person name="Kubasova T."/>
            <person name="Jahodarova E."/>
            <person name="Nykrynova M."/>
            <person name="Rychlik I."/>
        </authorList>
    </citation>
    <scope>NUCLEOTIDE SEQUENCE [LARGE SCALE GENOMIC DNA]</scope>
    <source>
        <strain evidence="4 5">ET341</strain>
    </source>
</reference>
<dbReference type="InterPro" id="IPR036390">
    <property type="entry name" value="WH_DNA-bd_sf"/>
</dbReference>
<dbReference type="InterPro" id="IPR000600">
    <property type="entry name" value="ROK"/>
</dbReference>
<accession>A0ABT7UFJ3</accession>
<dbReference type="PANTHER" id="PTHR18964:SF149">
    <property type="entry name" value="BIFUNCTIONAL UDP-N-ACETYLGLUCOSAMINE 2-EPIMERASE_N-ACETYLMANNOSAMINE KINASE"/>
    <property type="match status" value="1"/>
</dbReference>
<keyword evidence="5" id="KW-1185">Reference proteome</keyword>
<keyword evidence="3" id="KW-0119">Carbohydrate metabolism</keyword>
<proteinExistence type="inferred from homology"/>
<evidence type="ECO:0000256" key="3">
    <source>
        <dbReference type="ARBA" id="ARBA00022629"/>
    </source>
</evidence>
<dbReference type="PANTHER" id="PTHR18964">
    <property type="entry name" value="ROK (REPRESSOR, ORF, KINASE) FAMILY"/>
    <property type="match status" value="1"/>
</dbReference>
<dbReference type="CDD" id="cd23763">
    <property type="entry name" value="ASKHA_ATPase_ROK"/>
    <property type="match status" value="1"/>
</dbReference>